<dbReference type="InterPro" id="IPR009577">
    <property type="entry name" value="Sm_multidrug_ex"/>
</dbReference>
<feature type="transmembrane region" description="Helical" evidence="1">
    <location>
        <begin position="12"/>
        <end position="37"/>
    </location>
</feature>
<feature type="transmembrane region" description="Helical" evidence="1">
    <location>
        <begin position="150"/>
        <end position="174"/>
    </location>
</feature>
<dbReference type="Pfam" id="PF06695">
    <property type="entry name" value="Sm_multidrug_ex"/>
    <property type="match status" value="1"/>
</dbReference>
<name>A0A1N7JVS3_9BACL</name>
<sequence length="179" mass="19389">MARSWTSMVARLPFWQLLMYGGAASLLFFGGSLALGLSQGRVWPTLSLIGTSIVLEAQPAAAASIPLGFDPPTGAGISILANMIAVPFILVGFRQAVRRFRFLRRRMEKAEALSRKYGRYGVWVLAPLCPLLGAYACLAIGSILRWHPLRVLLAVVVGMVISAFVIAYGGMALLQFVHL</sequence>
<evidence type="ECO:0000256" key="1">
    <source>
        <dbReference type="SAM" id="Phobius"/>
    </source>
</evidence>
<organism evidence="2 3">
    <name type="scientific">Alicyclobacillus vulcanalis</name>
    <dbReference type="NCBI Taxonomy" id="252246"/>
    <lineage>
        <taxon>Bacteria</taxon>
        <taxon>Bacillati</taxon>
        <taxon>Bacillota</taxon>
        <taxon>Bacilli</taxon>
        <taxon>Bacillales</taxon>
        <taxon>Alicyclobacillaceae</taxon>
        <taxon>Alicyclobacillus</taxon>
    </lineage>
</organism>
<reference evidence="3" key="1">
    <citation type="submission" date="2017-01" db="EMBL/GenBank/DDBJ databases">
        <authorList>
            <person name="Varghese N."/>
            <person name="Submissions S."/>
        </authorList>
    </citation>
    <scope>NUCLEOTIDE SEQUENCE [LARGE SCALE GENOMIC DNA]</scope>
    <source>
        <strain evidence="3">DSM 16176</strain>
    </source>
</reference>
<dbReference type="RefSeq" id="WP_076344167.1">
    <property type="nucleotide sequence ID" value="NZ_FTOO01000001.1"/>
</dbReference>
<evidence type="ECO:0000313" key="2">
    <source>
        <dbReference type="EMBL" id="SIS53417.1"/>
    </source>
</evidence>
<dbReference type="EMBL" id="FTOO01000001">
    <property type="protein sequence ID" value="SIS53417.1"/>
    <property type="molecule type" value="Genomic_DNA"/>
</dbReference>
<dbReference type="AlphaFoldDB" id="A0A1N7JVS3"/>
<keyword evidence="1" id="KW-0472">Membrane</keyword>
<evidence type="ECO:0000313" key="3">
    <source>
        <dbReference type="Proteomes" id="UP000186156"/>
    </source>
</evidence>
<keyword evidence="1" id="KW-1133">Transmembrane helix</keyword>
<gene>
    <name evidence="2" type="ORF">SAMN05421799_101206</name>
</gene>
<dbReference type="Proteomes" id="UP000186156">
    <property type="component" value="Unassembled WGS sequence"/>
</dbReference>
<protein>
    <submittedName>
        <fullName evidence="2">Putative small multi-drug export protein</fullName>
    </submittedName>
</protein>
<proteinExistence type="predicted"/>
<feature type="transmembrane region" description="Helical" evidence="1">
    <location>
        <begin position="117"/>
        <end position="144"/>
    </location>
</feature>
<accession>A0A1N7JVS3</accession>
<feature type="transmembrane region" description="Helical" evidence="1">
    <location>
        <begin position="75"/>
        <end position="97"/>
    </location>
</feature>
<keyword evidence="1" id="KW-0812">Transmembrane</keyword>
<keyword evidence="3" id="KW-1185">Reference proteome</keyword>